<name>A0A7G6TXE8_9BRAD</name>
<gene>
    <name evidence="2" type="ORF">HB776_09395</name>
</gene>
<dbReference type="RefSeq" id="WP_184517155.1">
    <property type="nucleotide sequence ID" value="NZ_CP050292.1"/>
</dbReference>
<dbReference type="Gene3D" id="1.10.540.10">
    <property type="entry name" value="Acyl-CoA dehydrogenase/oxidase, N-terminal domain"/>
    <property type="match status" value="1"/>
</dbReference>
<dbReference type="InterPro" id="IPR013786">
    <property type="entry name" value="AcylCoA_DH/ox_N"/>
</dbReference>
<dbReference type="GO" id="GO:0050660">
    <property type="term" value="F:flavin adenine dinucleotide binding"/>
    <property type="evidence" value="ECO:0007669"/>
    <property type="project" value="InterPro"/>
</dbReference>
<dbReference type="AlphaFoldDB" id="A0A7G6TXE8"/>
<accession>A0A7G6TXE8</accession>
<dbReference type="EMBL" id="CP050292">
    <property type="protein sequence ID" value="QND71430.1"/>
    <property type="molecule type" value="Genomic_DNA"/>
</dbReference>
<dbReference type="InterPro" id="IPR046373">
    <property type="entry name" value="Acyl-CoA_Oxase/DH_mid-dom_sf"/>
</dbReference>
<feature type="domain" description="Acyl-CoA dehydrogenase/oxidase N-terminal" evidence="1">
    <location>
        <begin position="12"/>
        <end position="104"/>
    </location>
</feature>
<dbReference type="PANTHER" id="PTHR43884:SF12">
    <property type="entry name" value="ISOVALERYL-COA DEHYDROGENASE, MITOCHONDRIAL-RELATED"/>
    <property type="match status" value="1"/>
</dbReference>
<sequence>MAQLPTELKGWIESNADDLDERADGAASILPRLAGADVLRIGVPRAQGGLGGHINDVVGAIADVSSHSLAAGFVFWGHRTFIEYLLQSPNERLRDRLLPDLLSGRRAGGTGLSNAMKFLSGVEALQIKAAAQDGVRTVTGKLPWVTNLRVAGFDVAAAVQGEGGSTPFVASLSSDSGGVKRSPDLALMGMRASSTAAVDLDGVRVNEDDIIHPDAGVWLPQVRPAFLGLQCAMSIGLARRSLAETELRLNKNRDVLAAEVDALSRDLDVAEGQLAAGLLDARFIAAPAPLFRIRLQLAAIVSGAVQLELAASGGQAYLSEPGRSFQRRLREAAFVPIITPSLVQLKTVLREHERRQAIVETA</sequence>
<dbReference type="Gene3D" id="2.40.110.10">
    <property type="entry name" value="Butyryl-CoA Dehydrogenase, subunit A, domain 2"/>
    <property type="match status" value="1"/>
</dbReference>
<organism evidence="2 3">
    <name type="scientific">Tardiphaga robiniae</name>
    <dbReference type="NCBI Taxonomy" id="943830"/>
    <lineage>
        <taxon>Bacteria</taxon>
        <taxon>Pseudomonadati</taxon>
        <taxon>Pseudomonadota</taxon>
        <taxon>Alphaproteobacteria</taxon>
        <taxon>Hyphomicrobiales</taxon>
        <taxon>Nitrobacteraceae</taxon>
        <taxon>Tardiphaga</taxon>
    </lineage>
</organism>
<dbReference type="SUPFAM" id="SSF56645">
    <property type="entry name" value="Acyl-CoA dehydrogenase NM domain-like"/>
    <property type="match status" value="1"/>
</dbReference>
<dbReference type="GO" id="GO:0003995">
    <property type="term" value="F:acyl-CoA dehydrogenase activity"/>
    <property type="evidence" value="ECO:0007669"/>
    <property type="project" value="TreeGrafter"/>
</dbReference>
<reference evidence="3" key="1">
    <citation type="journal article" date="2020" name="Mol. Plant Microbe">
        <title>Rhizobial microsymbionts of the narrowly endemic Oxytropis species growing in Kamchatka are characterized by significant genetic diversity and possess a set of genes that are associated with T3SS and T6SS secretion systems and can affect the development of symbiosis.</title>
        <authorList>
            <person name="Safronova V."/>
            <person name="Guro P."/>
            <person name="Sazanova A."/>
            <person name="Kuznetsova I."/>
            <person name="Belimov A."/>
            <person name="Yakubov V."/>
            <person name="Chirak E."/>
            <person name="Afonin A."/>
            <person name="Gogolev Y."/>
            <person name="Andronov E."/>
            <person name="Tikhonovich I."/>
        </authorList>
    </citation>
    <scope>NUCLEOTIDE SEQUENCE [LARGE SCALE GENOMIC DNA]</scope>
    <source>
        <strain evidence="3">581</strain>
    </source>
</reference>
<evidence type="ECO:0000259" key="1">
    <source>
        <dbReference type="Pfam" id="PF02771"/>
    </source>
</evidence>
<evidence type="ECO:0000313" key="3">
    <source>
        <dbReference type="Proteomes" id="UP000515291"/>
    </source>
</evidence>
<dbReference type="Pfam" id="PF02771">
    <property type="entry name" value="Acyl-CoA_dh_N"/>
    <property type="match status" value="1"/>
</dbReference>
<protein>
    <submittedName>
        <fullName evidence="2">Acyl-CoA/acyl-ACP dehydrogenase</fullName>
    </submittedName>
</protein>
<proteinExistence type="predicted"/>
<dbReference type="InterPro" id="IPR009100">
    <property type="entry name" value="AcylCoA_DH/oxidase_NM_dom_sf"/>
</dbReference>
<dbReference type="InterPro" id="IPR037069">
    <property type="entry name" value="AcylCoA_DH/ox_N_sf"/>
</dbReference>
<dbReference type="Proteomes" id="UP000515291">
    <property type="component" value="Chromosome"/>
</dbReference>
<dbReference type="KEGG" id="trb:HB776_09395"/>
<evidence type="ECO:0000313" key="2">
    <source>
        <dbReference type="EMBL" id="QND71430.1"/>
    </source>
</evidence>
<dbReference type="PANTHER" id="PTHR43884">
    <property type="entry name" value="ACYL-COA DEHYDROGENASE"/>
    <property type="match status" value="1"/>
</dbReference>